<evidence type="ECO:0000313" key="1">
    <source>
        <dbReference type="EMBL" id="GFE36744.1"/>
    </source>
</evidence>
<accession>A0A640UN14</accession>
<sequence>MNGFGQAGQGEFSRGGTEDAGLVELGEIAAANLIGGIVANTSGMGRGRRRPKASSARSVRLNSVTVTTVAGHGFGGTGC</sequence>
<dbReference type="AlphaFoldDB" id="A0A640UN14"/>
<dbReference type="Proteomes" id="UP000431826">
    <property type="component" value="Unassembled WGS sequence"/>
</dbReference>
<protein>
    <submittedName>
        <fullName evidence="1">Uncharacterized protein</fullName>
    </submittedName>
</protein>
<organism evidence="1 2">
    <name type="scientific">Streptomyces tubercidicus</name>
    <dbReference type="NCBI Taxonomy" id="47759"/>
    <lineage>
        <taxon>Bacteria</taxon>
        <taxon>Bacillati</taxon>
        <taxon>Actinomycetota</taxon>
        <taxon>Actinomycetes</taxon>
        <taxon>Kitasatosporales</taxon>
        <taxon>Streptomycetaceae</taxon>
        <taxon>Streptomyces</taxon>
    </lineage>
</organism>
<gene>
    <name evidence="1" type="ORF">Stube_14170</name>
</gene>
<evidence type="ECO:0000313" key="2">
    <source>
        <dbReference type="Proteomes" id="UP000431826"/>
    </source>
</evidence>
<keyword evidence="2" id="KW-1185">Reference proteome</keyword>
<proteinExistence type="predicted"/>
<reference evidence="1 2" key="1">
    <citation type="submission" date="2019-12" db="EMBL/GenBank/DDBJ databases">
        <title>Whole genome shotgun sequence of Streptomyces tubercidicus NBRC 13090.</title>
        <authorList>
            <person name="Ichikawa N."/>
            <person name="Kimura A."/>
            <person name="Kitahashi Y."/>
            <person name="Komaki H."/>
            <person name="Tamura T."/>
        </authorList>
    </citation>
    <scope>NUCLEOTIDE SEQUENCE [LARGE SCALE GENOMIC DNA]</scope>
    <source>
        <strain evidence="1 2">NBRC 13090</strain>
    </source>
</reference>
<dbReference type="EMBL" id="BLIR01000001">
    <property type="protein sequence ID" value="GFE36744.1"/>
    <property type="molecule type" value="Genomic_DNA"/>
</dbReference>
<comment type="caution">
    <text evidence="1">The sequence shown here is derived from an EMBL/GenBank/DDBJ whole genome shotgun (WGS) entry which is preliminary data.</text>
</comment>
<name>A0A640UN14_9ACTN</name>